<dbReference type="PANTHER" id="PTHR30026:SF20">
    <property type="entry name" value="OUTER MEMBRANE PROTEIN TOLC"/>
    <property type="match status" value="1"/>
</dbReference>
<comment type="caution">
    <text evidence="9">The sequence shown here is derived from an EMBL/GenBank/DDBJ whole genome shotgun (WGS) entry which is preliminary data.</text>
</comment>
<name>A0A3E2NQX1_9SPHI</name>
<gene>
    <name evidence="9" type="ORF">DYU05_14180</name>
</gene>
<evidence type="ECO:0000256" key="1">
    <source>
        <dbReference type="ARBA" id="ARBA00004442"/>
    </source>
</evidence>
<dbReference type="Gene3D" id="1.20.1600.10">
    <property type="entry name" value="Outer membrane efflux proteins (OEP)"/>
    <property type="match status" value="1"/>
</dbReference>
<comment type="subcellular location">
    <subcellularLocation>
        <location evidence="1">Cell outer membrane</location>
    </subcellularLocation>
</comment>
<dbReference type="Proteomes" id="UP000260823">
    <property type="component" value="Unassembled WGS sequence"/>
</dbReference>
<evidence type="ECO:0000256" key="7">
    <source>
        <dbReference type="ARBA" id="ARBA00023237"/>
    </source>
</evidence>
<evidence type="ECO:0000256" key="5">
    <source>
        <dbReference type="ARBA" id="ARBA00022692"/>
    </source>
</evidence>
<keyword evidence="7" id="KW-0998">Cell outer membrane</keyword>
<dbReference type="SUPFAM" id="SSF56954">
    <property type="entry name" value="Outer membrane efflux proteins (OEP)"/>
    <property type="match status" value="1"/>
</dbReference>
<dbReference type="AlphaFoldDB" id="A0A3E2NQX1"/>
<reference evidence="9 10" key="1">
    <citation type="submission" date="2018-08" db="EMBL/GenBank/DDBJ databases">
        <title>Mucilaginibacter terrae sp. nov., isolated from manganese diggings.</title>
        <authorList>
            <person name="Huang Y."/>
            <person name="Zhou Z."/>
        </authorList>
    </citation>
    <scope>NUCLEOTIDE SEQUENCE [LARGE SCALE GENOMIC DNA]</scope>
    <source>
        <strain evidence="9 10">ZH6</strain>
    </source>
</reference>
<dbReference type="GO" id="GO:0015288">
    <property type="term" value="F:porin activity"/>
    <property type="evidence" value="ECO:0007669"/>
    <property type="project" value="TreeGrafter"/>
</dbReference>
<dbReference type="PANTHER" id="PTHR30026">
    <property type="entry name" value="OUTER MEMBRANE PROTEIN TOLC"/>
    <property type="match status" value="1"/>
</dbReference>
<keyword evidence="5" id="KW-0812">Transmembrane</keyword>
<dbReference type="InterPro" id="IPR051906">
    <property type="entry name" value="TolC-like"/>
</dbReference>
<dbReference type="Pfam" id="PF02321">
    <property type="entry name" value="OEP"/>
    <property type="match status" value="2"/>
</dbReference>
<dbReference type="InterPro" id="IPR003423">
    <property type="entry name" value="OMP_efflux"/>
</dbReference>
<protein>
    <submittedName>
        <fullName evidence="9">TolC family protein</fullName>
    </submittedName>
</protein>
<evidence type="ECO:0000256" key="3">
    <source>
        <dbReference type="ARBA" id="ARBA00022448"/>
    </source>
</evidence>
<comment type="similarity">
    <text evidence="2">Belongs to the outer membrane factor (OMF) (TC 1.B.17) family.</text>
</comment>
<keyword evidence="6" id="KW-0472">Membrane</keyword>
<dbReference type="GO" id="GO:0009279">
    <property type="term" value="C:cell outer membrane"/>
    <property type="evidence" value="ECO:0007669"/>
    <property type="project" value="UniProtKB-SubCell"/>
</dbReference>
<accession>A0A3E2NQX1</accession>
<dbReference type="OrthoDB" id="9811587at2"/>
<keyword evidence="4" id="KW-1134">Transmembrane beta strand</keyword>
<evidence type="ECO:0000313" key="10">
    <source>
        <dbReference type="Proteomes" id="UP000260823"/>
    </source>
</evidence>
<dbReference type="GO" id="GO:1990281">
    <property type="term" value="C:efflux pump complex"/>
    <property type="evidence" value="ECO:0007669"/>
    <property type="project" value="TreeGrafter"/>
</dbReference>
<keyword evidence="8" id="KW-0175">Coiled coil</keyword>
<keyword evidence="10" id="KW-1185">Reference proteome</keyword>
<dbReference type="GO" id="GO:0015562">
    <property type="term" value="F:efflux transmembrane transporter activity"/>
    <property type="evidence" value="ECO:0007669"/>
    <property type="project" value="InterPro"/>
</dbReference>
<evidence type="ECO:0000256" key="8">
    <source>
        <dbReference type="SAM" id="Coils"/>
    </source>
</evidence>
<feature type="coiled-coil region" evidence="8">
    <location>
        <begin position="175"/>
        <end position="209"/>
    </location>
</feature>
<dbReference type="EMBL" id="QWDE01000002">
    <property type="protein sequence ID" value="RFZ83280.1"/>
    <property type="molecule type" value="Genomic_DNA"/>
</dbReference>
<sequence length="495" mass="55584">MQRQISFTYYRTPLIMKLKYLPAKVTIACLVLLATVNIKANAQEVITLQKAVDRALDRNLTIKQAQFTEALSTEDYKQSKYNRLPAFSAGPQASYNFGRYLDPSTNQFANQKTLTVNGSVNGQVILFQGGQLRNQIIQNRILVDVDKSNTAKIKNDLILSVVTQYLTILTNQDLVTAAKQQIEISKLALDRAQKQYDAGNQTLADLSQAKAQQSTNELNLTNAQNQLDLSVLILKQYMEMNPLEEITVEKPDISKLNDIKTVYNEADLLKSALEINPDVKLAQTRQLAAEQYIKIVKGGYYPSLALFGSAGSNFSDARRLFGGVVPNGRTDTVGFVQPNNQAVTVPGFDQIQGKYPFFRQISDNFYQSVGISLQIPIFSRFQTRTNVRKAKINYENAAVNTQIAKNNLSKIIIQAVYDLRAAEKRLVSTTQTYQANKDAFNTVQQRFNVGLVNSLDYNTSLTNLNKSQFDLINARYEVVFRSKVIDYYLGNPITL</sequence>
<evidence type="ECO:0000256" key="2">
    <source>
        <dbReference type="ARBA" id="ARBA00007613"/>
    </source>
</evidence>
<evidence type="ECO:0000256" key="4">
    <source>
        <dbReference type="ARBA" id="ARBA00022452"/>
    </source>
</evidence>
<organism evidence="9 10">
    <name type="scientific">Mucilaginibacter terrenus</name>
    <dbReference type="NCBI Taxonomy" id="2482727"/>
    <lineage>
        <taxon>Bacteria</taxon>
        <taxon>Pseudomonadati</taxon>
        <taxon>Bacteroidota</taxon>
        <taxon>Sphingobacteriia</taxon>
        <taxon>Sphingobacteriales</taxon>
        <taxon>Sphingobacteriaceae</taxon>
        <taxon>Mucilaginibacter</taxon>
    </lineage>
</organism>
<proteinExistence type="inferred from homology"/>
<keyword evidence="3" id="KW-0813">Transport</keyword>
<evidence type="ECO:0000256" key="6">
    <source>
        <dbReference type="ARBA" id="ARBA00023136"/>
    </source>
</evidence>
<evidence type="ECO:0000313" key="9">
    <source>
        <dbReference type="EMBL" id="RFZ83280.1"/>
    </source>
</evidence>